<gene>
    <name evidence="2" type="ORF">EDD54_3338</name>
</gene>
<dbReference type="GO" id="GO:0009306">
    <property type="term" value="P:protein secretion"/>
    <property type="evidence" value="ECO:0007669"/>
    <property type="project" value="InterPro"/>
</dbReference>
<dbReference type="AlphaFoldDB" id="A0A4R6RCH1"/>
<evidence type="ECO:0000256" key="1">
    <source>
        <dbReference type="ARBA" id="ARBA00010690"/>
    </source>
</evidence>
<evidence type="ECO:0000313" key="2">
    <source>
        <dbReference type="EMBL" id="TDP83376.1"/>
    </source>
</evidence>
<proteinExistence type="inferred from homology"/>
<dbReference type="OrthoDB" id="5244399at2"/>
<dbReference type="GO" id="GO:0005886">
    <property type="term" value="C:plasma membrane"/>
    <property type="evidence" value="ECO:0007669"/>
    <property type="project" value="TreeGrafter"/>
</dbReference>
<sequence length="87" mass="9048">MSGDDDIARAVALRYVAPDAPTVVATGRGETAEAIVAAAREAGVPVEENPALAEALSTLELDRTIPEDLYRAVAEVIAAVLRAAHRP</sequence>
<dbReference type="EMBL" id="SNXY01000009">
    <property type="protein sequence ID" value="TDP83376.1"/>
    <property type="molecule type" value="Genomic_DNA"/>
</dbReference>
<dbReference type="PANTHER" id="PTHR30531:SF12">
    <property type="entry name" value="FLAGELLAR BIOSYNTHETIC PROTEIN FLHB"/>
    <property type="match status" value="1"/>
</dbReference>
<dbReference type="SUPFAM" id="SSF160544">
    <property type="entry name" value="EscU C-terminal domain-like"/>
    <property type="match status" value="1"/>
</dbReference>
<dbReference type="Gene3D" id="3.40.1690.10">
    <property type="entry name" value="secretion proteins EscU"/>
    <property type="match status" value="1"/>
</dbReference>
<dbReference type="PANTHER" id="PTHR30531">
    <property type="entry name" value="FLAGELLAR BIOSYNTHETIC PROTEIN FLHB"/>
    <property type="match status" value="1"/>
</dbReference>
<name>A0A4R6RCH1_9HYPH</name>
<evidence type="ECO:0000313" key="3">
    <source>
        <dbReference type="Proteomes" id="UP000294547"/>
    </source>
</evidence>
<keyword evidence="2" id="KW-0966">Cell projection</keyword>
<protein>
    <submittedName>
        <fullName evidence="2">Flagellar biosynthesis protein</fullName>
    </submittedName>
</protein>
<keyword evidence="3" id="KW-1185">Reference proteome</keyword>
<comment type="similarity">
    <text evidence="1">Belongs to the type III secretion exporter family.</text>
</comment>
<dbReference type="Proteomes" id="UP000294547">
    <property type="component" value="Unassembled WGS sequence"/>
</dbReference>
<keyword evidence="2" id="KW-0282">Flagellum</keyword>
<dbReference type="RefSeq" id="WP_126538278.1">
    <property type="nucleotide sequence ID" value="NZ_BSPM01000009.1"/>
</dbReference>
<dbReference type="InterPro" id="IPR006135">
    <property type="entry name" value="T3SS_substrate_exporter"/>
</dbReference>
<reference evidence="2 3" key="1">
    <citation type="submission" date="2019-03" db="EMBL/GenBank/DDBJ databases">
        <title>Genomic Encyclopedia of Type Strains, Phase IV (KMG-IV): sequencing the most valuable type-strain genomes for metagenomic binning, comparative biology and taxonomic classification.</title>
        <authorList>
            <person name="Goeker M."/>
        </authorList>
    </citation>
    <scope>NUCLEOTIDE SEQUENCE [LARGE SCALE GENOMIC DNA]</scope>
    <source>
        <strain evidence="2 3">DSM 102969</strain>
    </source>
</reference>
<keyword evidence="2" id="KW-0969">Cilium</keyword>
<comment type="caution">
    <text evidence="2">The sequence shown here is derived from an EMBL/GenBank/DDBJ whole genome shotgun (WGS) entry which is preliminary data.</text>
</comment>
<accession>A0A4R6RCH1</accession>
<dbReference type="InterPro" id="IPR029025">
    <property type="entry name" value="T3SS_substrate_exporter_C"/>
</dbReference>
<organism evidence="2 3">
    <name type="scientific">Oharaeibacter diazotrophicus</name>
    <dbReference type="NCBI Taxonomy" id="1920512"/>
    <lineage>
        <taxon>Bacteria</taxon>
        <taxon>Pseudomonadati</taxon>
        <taxon>Pseudomonadota</taxon>
        <taxon>Alphaproteobacteria</taxon>
        <taxon>Hyphomicrobiales</taxon>
        <taxon>Pleomorphomonadaceae</taxon>
        <taxon>Oharaeibacter</taxon>
    </lineage>
</organism>
<dbReference type="Pfam" id="PF01312">
    <property type="entry name" value="Bac_export_2"/>
    <property type="match status" value="1"/>
</dbReference>